<keyword evidence="4" id="KW-1185">Reference proteome</keyword>
<dbReference type="PANTHER" id="PTHR10039:SF14">
    <property type="entry name" value="NACHT DOMAIN-CONTAINING PROTEIN"/>
    <property type="match status" value="1"/>
</dbReference>
<dbReference type="Proteomes" id="UP000054279">
    <property type="component" value="Unassembled WGS sequence"/>
</dbReference>
<gene>
    <name evidence="3" type="ORF">M422DRAFT_267809</name>
</gene>
<dbReference type="InterPro" id="IPR007111">
    <property type="entry name" value="NACHT_NTPase"/>
</dbReference>
<reference evidence="3 4" key="1">
    <citation type="submission" date="2014-06" db="EMBL/GenBank/DDBJ databases">
        <title>Evolutionary Origins and Diversification of the Mycorrhizal Mutualists.</title>
        <authorList>
            <consortium name="DOE Joint Genome Institute"/>
            <consortium name="Mycorrhizal Genomics Consortium"/>
            <person name="Kohler A."/>
            <person name="Kuo A."/>
            <person name="Nagy L.G."/>
            <person name="Floudas D."/>
            <person name="Copeland A."/>
            <person name="Barry K.W."/>
            <person name="Cichocki N."/>
            <person name="Veneault-Fourrey C."/>
            <person name="LaButti K."/>
            <person name="Lindquist E.A."/>
            <person name="Lipzen A."/>
            <person name="Lundell T."/>
            <person name="Morin E."/>
            <person name="Murat C."/>
            <person name="Riley R."/>
            <person name="Ohm R."/>
            <person name="Sun H."/>
            <person name="Tunlid A."/>
            <person name="Henrissat B."/>
            <person name="Grigoriev I.V."/>
            <person name="Hibbett D.S."/>
            <person name="Martin F."/>
        </authorList>
    </citation>
    <scope>NUCLEOTIDE SEQUENCE [LARGE SCALE GENOMIC DNA]</scope>
    <source>
        <strain evidence="3 4">SS14</strain>
    </source>
</reference>
<keyword evidence="1" id="KW-0677">Repeat</keyword>
<dbReference type="EMBL" id="KN837257">
    <property type="protein sequence ID" value="KIJ30659.1"/>
    <property type="molecule type" value="Genomic_DNA"/>
</dbReference>
<dbReference type="OrthoDB" id="3027122at2759"/>
<evidence type="ECO:0000313" key="4">
    <source>
        <dbReference type="Proteomes" id="UP000054279"/>
    </source>
</evidence>
<dbReference type="AlphaFoldDB" id="A0A0C9U8A3"/>
<evidence type="ECO:0000313" key="3">
    <source>
        <dbReference type="EMBL" id="KIJ30659.1"/>
    </source>
</evidence>
<evidence type="ECO:0000256" key="1">
    <source>
        <dbReference type="ARBA" id="ARBA00022737"/>
    </source>
</evidence>
<dbReference type="PROSITE" id="PS50837">
    <property type="entry name" value="NACHT"/>
    <property type="match status" value="1"/>
</dbReference>
<dbReference type="InterPro" id="IPR027417">
    <property type="entry name" value="P-loop_NTPase"/>
</dbReference>
<proteinExistence type="predicted"/>
<dbReference type="SUPFAM" id="SSF52540">
    <property type="entry name" value="P-loop containing nucleoside triphosphate hydrolases"/>
    <property type="match status" value="1"/>
</dbReference>
<dbReference type="InterPro" id="IPR056884">
    <property type="entry name" value="NPHP3-like_N"/>
</dbReference>
<organism evidence="3 4">
    <name type="scientific">Sphaerobolus stellatus (strain SS14)</name>
    <dbReference type="NCBI Taxonomy" id="990650"/>
    <lineage>
        <taxon>Eukaryota</taxon>
        <taxon>Fungi</taxon>
        <taxon>Dikarya</taxon>
        <taxon>Basidiomycota</taxon>
        <taxon>Agaricomycotina</taxon>
        <taxon>Agaricomycetes</taxon>
        <taxon>Phallomycetidae</taxon>
        <taxon>Geastrales</taxon>
        <taxon>Sphaerobolaceae</taxon>
        <taxon>Sphaerobolus</taxon>
    </lineage>
</organism>
<protein>
    <recommendedName>
        <fullName evidence="2">NACHT domain-containing protein</fullName>
    </recommendedName>
</protein>
<accession>A0A0C9U8A3</accession>
<sequence>MDGTRISLLGDLLAWATDANSHRICWLNGLAGTGKTTVAESFCRILAQKDMLGASFFCSRDNETKRNVRNIIPYLAKVLAHMLPCYQQELITVLSTHRDPRGLNLQDQYQYIIVEPLNTIAGARSEPLVLSVDALDECEDKEGTEELLRVIIEASLDFPLKFFLTGRPEVALRQGFQVDNFGDKHKSYELHNIEHHLVEADIRMYLSRQLEILKNKQRKDREDWPANEVNALIERSGALFIFAATAIKFLSDAKGNPTKRLRKLAMLNNDSIEATRGIDSLIPGG</sequence>
<dbReference type="Pfam" id="PF24883">
    <property type="entry name" value="NPHP3_N"/>
    <property type="match status" value="1"/>
</dbReference>
<dbReference type="HOGENOM" id="CLU_000288_6_10_1"/>
<name>A0A0C9U8A3_SPHS4</name>
<feature type="domain" description="NACHT" evidence="2">
    <location>
        <begin position="23"/>
        <end position="168"/>
    </location>
</feature>
<evidence type="ECO:0000259" key="2">
    <source>
        <dbReference type="PROSITE" id="PS50837"/>
    </source>
</evidence>
<dbReference type="PANTHER" id="PTHR10039">
    <property type="entry name" value="AMELOGENIN"/>
    <property type="match status" value="1"/>
</dbReference>
<dbReference type="Gene3D" id="3.40.50.300">
    <property type="entry name" value="P-loop containing nucleotide triphosphate hydrolases"/>
    <property type="match status" value="1"/>
</dbReference>